<gene>
    <name evidence="1" type="ORF">L1987_32989</name>
</gene>
<name>A0ACB9HR64_9ASTR</name>
<evidence type="ECO:0000313" key="2">
    <source>
        <dbReference type="Proteomes" id="UP001056120"/>
    </source>
</evidence>
<accession>A0ACB9HR64</accession>
<reference evidence="1 2" key="2">
    <citation type="journal article" date="2022" name="Mol. Ecol. Resour.">
        <title>The genomes of chicory, endive, great burdock and yacon provide insights into Asteraceae paleo-polyploidization history and plant inulin production.</title>
        <authorList>
            <person name="Fan W."/>
            <person name="Wang S."/>
            <person name="Wang H."/>
            <person name="Wang A."/>
            <person name="Jiang F."/>
            <person name="Liu H."/>
            <person name="Zhao H."/>
            <person name="Xu D."/>
            <person name="Zhang Y."/>
        </authorList>
    </citation>
    <scope>NUCLEOTIDE SEQUENCE [LARGE SCALE GENOMIC DNA]</scope>
    <source>
        <strain evidence="2">cv. Yunnan</strain>
        <tissue evidence="1">Leaves</tissue>
    </source>
</reference>
<comment type="caution">
    <text evidence="1">The sequence shown here is derived from an EMBL/GenBank/DDBJ whole genome shotgun (WGS) entry which is preliminary data.</text>
</comment>
<dbReference type="EMBL" id="CM042028">
    <property type="protein sequence ID" value="KAI3797726.1"/>
    <property type="molecule type" value="Genomic_DNA"/>
</dbReference>
<sequence length="75" mass="8534">MVQPLVLVRLGLNQTRSLSCYTDPVTMTLCTKSENIMCSGILCDLFRCVQTAKRTGSSFKNFDMFLHFVLGYEIF</sequence>
<proteinExistence type="predicted"/>
<evidence type="ECO:0000313" key="1">
    <source>
        <dbReference type="EMBL" id="KAI3797726.1"/>
    </source>
</evidence>
<reference evidence="2" key="1">
    <citation type="journal article" date="2022" name="Mol. Ecol. Resour.">
        <title>The genomes of chicory, endive, great burdock and yacon provide insights into Asteraceae palaeo-polyploidization history and plant inulin production.</title>
        <authorList>
            <person name="Fan W."/>
            <person name="Wang S."/>
            <person name="Wang H."/>
            <person name="Wang A."/>
            <person name="Jiang F."/>
            <person name="Liu H."/>
            <person name="Zhao H."/>
            <person name="Xu D."/>
            <person name="Zhang Y."/>
        </authorList>
    </citation>
    <scope>NUCLEOTIDE SEQUENCE [LARGE SCALE GENOMIC DNA]</scope>
    <source>
        <strain evidence="2">cv. Yunnan</strain>
    </source>
</reference>
<organism evidence="1 2">
    <name type="scientific">Smallanthus sonchifolius</name>
    <dbReference type="NCBI Taxonomy" id="185202"/>
    <lineage>
        <taxon>Eukaryota</taxon>
        <taxon>Viridiplantae</taxon>
        <taxon>Streptophyta</taxon>
        <taxon>Embryophyta</taxon>
        <taxon>Tracheophyta</taxon>
        <taxon>Spermatophyta</taxon>
        <taxon>Magnoliopsida</taxon>
        <taxon>eudicotyledons</taxon>
        <taxon>Gunneridae</taxon>
        <taxon>Pentapetalae</taxon>
        <taxon>asterids</taxon>
        <taxon>campanulids</taxon>
        <taxon>Asterales</taxon>
        <taxon>Asteraceae</taxon>
        <taxon>Asteroideae</taxon>
        <taxon>Heliantheae alliance</taxon>
        <taxon>Millerieae</taxon>
        <taxon>Smallanthus</taxon>
    </lineage>
</organism>
<dbReference type="Proteomes" id="UP001056120">
    <property type="component" value="Linkage Group LG11"/>
</dbReference>
<protein>
    <submittedName>
        <fullName evidence="1">Uncharacterized protein</fullName>
    </submittedName>
</protein>
<keyword evidence="2" id="KW-1185">Reference proteome</keyword>